<dbReference type="PANTHER" id="PTHR43031:SF18">
    <property type="entry name" value="RHODANESE-RELATED SULFURTRANSFERASES"/>
    <property type="match status" value="1"/>
</dbReference>
<dbReference type="InterPro" id="IPR036873">
    <property type="entry name" value="Rhodanese-like_dom_sf"/>
</dbReference>
<evidence type="ECO:0000259" key="1">
    <source>
        <dbReference type="PROSITE" id="PS50206"/>
    </source>
</evidence>
<comment type="caution">
    <text evidence="2">The sequence shown here is derived from an EMBL/GenBank/DDBJ whole genome shotgun (WGS) entry which is preliminary data.</text>
</comment>
<organism evidence="2 3">
    <name type="scientific">Candidatus Avisuccinivibrio stercorigallinarum</name>
    <dbReference type="NCBI Taxonomy" id="2840704"/>
    <lineage>
        <taxon>Bacteria</taxon>
        <taxon>Pseudomonadati</taxon>
        <taxon>Pseudomonadota</taxon>
        <taxon>Gammaproteobacteria</taxon>
        <taxon>Aeromonadales</taxon>
        <taxon>Succinivibrionaceae</taxon>
        <taxon>Succinivibrionaceae incertae sedis</taxon>
        <taxon>Candidatus Avisuccinivibrio</taxon>
    </lineage>
</organism>
<dbReference type="PROSITE" id="PS50206">
    <property type="entry name" value="RHODANESE_3"/>
    <property type="match status" value="1"/>
</dbReference>
<dbReference type="PANTHER" id="PTHR43031">
    <property type="entry name" value="FAD-DEPENDENT OXIDOREDUCTASE"/>
    <property type="match status" value="1"/>
</dbReference>
<proteinExistence type="predicted"/>
<dbReference type="SUPFAM" id="SSF52821">
    <property type="entry name" value="Rhodanese/Cell cycle control phosphatase"/>
    <property type="match status" value="1"/>
</dbReference>
<gene>
    <name evidence="2" type="ORF">IAB19_02440</name>
</gene>
<dbReference type="CDD" id="cd00158">
    <property type="entry name" value="RHOD"/>
    <property type="match status" value="1"/>
</dbReference>
<name>A0A9D9GNH9_9GAMM</name>
<protein>
    <submittedName>
        <fullName evidence="2">Rhodanese-like domain-containing protein</fullName>
    </submittedName>
</protein>
<reference evidence="2" key="2">
    <citation type="journal article" date="2021" name="PeerJ">
        <title>Extensive microbial diversity within the chicken gut microbiome revealed by metagenomics and culture.</title>
        <authorList>
            <person name="Gilroy R."/>
            <person name="Ravi A."/>
            <person name="Getino M."/>
            <person name="Pursley I."/>
            <person name="Horton D.L."/>
            <person name="Alikhan N.F."/>
            <person name="Baker D."/>
            <person name="Gharbi K."/>
            <person name="Hall N."/>
            <person name="Watson M."/>
            <person name="Adriaenssens E.M."/>
            <person name="Foster-Nyarko E."/>
            <person name="Jarju S."/>
            <person name="Secka A."/>
            <person name="Antonio M."/>
            <person name="Oren A."/>
            <person name="Chaudhuri R.R."/>
            <person name="La Ragione R."/>
            <person name="Hildebrand F."/>
            <person name="Pallen M.J."/>
        </authorList>
    </citation>
    <scope>NUCLEOTIDE SEQUENCE</scope>
    <source>
        <strain evidence="2">17213</strain>
    </source>
</reference>
<dbReference type="Proteomes" id="UP000823631">
    <property type="component" value="Unassembled WGS sequence"/>
</dbReference>
<dbReference type="AlphaFoldDB" id="A0A9D9GNH9"/>
<sequence>MAARIKKASTNTAVLMVNHQDGVFVDVRSADKFSQGHIANAVNITAADIKNGKTQRIERSKDKPVIIVGKDKYDTDCFHSAQALKKNGYNQVYVLEGGILDWENANLPLTTKR</sequence>
<dbReference type="Gene3D" id="3.40.250.10">
    <property type="entry name" value="Rhodanese-like domain"/>
    <property type="match status" value="1"/>
</dbReference>
<dbReference type="EMBL" id="JADINH010000042">
    <property type="protein sequence ID" value="MBO8415222.1"/>
    <property type="molecule type" value="Genomic_DNA"/>
</dbReference>
<evidence type="ECO:0000313" key="2">
    <source>
        <dbReference type="EMBL" id="MBO8415222.1"/>
    </source>
</evidence>
<reference evidence="2" key="1">
    <citation type="submission" date="2020-10" db="EMBL/GenBank/DDBJ databases">
        <authorList>
            <person name="Gilroy R."/>
        </authorList>
    </citation>
    <scope>NUCLEOTIDE SEQUENCE</scope>
    <source>
        <strain evidence="2">17213</strain>
    </source>
</reference>
<dbReference type="InterPro" id="IPR001763">
    <property type="entry name" value="Rhodanese-like_dom"/>
</dbReference>
<dbReference type="InterPro" id="IPR050229">
    <property type="entry name" value="GlpE_sulfurtransferase"/>
</dbReference>
<accession>A0A9D9GNH9</accession>
<feature type="domain" description="Rhodanese" evidence="1">
    <location>
        <begin position="18"/>
        <end position="111"/>
    </location>
</feature>
<dbReference type="Pfam" id="PF00581">
    <property type="entry name" value="Rhodanese"/>
    <property type="match status" value="1"/>
</dbReference>
<dbReference type="SMART" id="SM00450">
    <property type="entry name" value="RHOD"/>
    <property type="match status" value="1"/>
</dbReference>
<evidence type="ECO:0000313" key="3">
    <source>
        <dbReference type="Proteomes" id="UP000823631"/>
    </source>
</evidence>